<comment type="caution">
    <text evidence="2">The sequence shown here is derived from an EMBL/GenBank/DDBJ whole genome shotgun (WGS) entry which is preliminary data.</text>
</comment>
<organism evidence="2 3">
    <name type="scientific">Campylobacter hyointestinalis subsp. hyointestinalis</name>
    <dbReference type="NCBI Taxonomy" id="91352"/>
    <lineage>
        <taxon>Bacteria</taxon>
        <taxon>Pseudomonadati</taxon>
        <taxon>Campylobacterota</taxon>
        <taxon>Epsilonproteobacteria</taxon>
        <taxon>Campylobacterales</taxon>
        <taxon>Campylobacteraceae</taxon>
        <taxon>Campylobacter</taxon>
    </lineage>
</organism>
<dbReference type="Proteomes" id="UP000052257">
    <property type="component" value="Unassembled WGS sequence"/>
</dbReference>
<evidence type="ECO:0000313" key="2">
    <source>
        <dbReference type="EMBL" id="CUU83290.1"/>
    </source>
</evidence>
<protein>
    <submittedName>
        <fullName evidence="2">Uncharacterized protein</fullName>
    </submittedName>
</protein>
<keyword evidence="1" id="KW-1133">Transmembrane helix</keyword>
<proteinExistence type="predicted"/>
<gene>
    <name evidence="2" type="ORF">ERS739220_01415</name>
</gene>
<sequence>MILEIIGISLIIIGGLLSLAKYQYENGYSKYSPWYQGKYNQ</sequence>
<keyword evidence="1" id="KW-0812">Transmembrane</keyword>
<feature type="transmembrane region" description="Helical" evidence="1">
    <location>
        <begin position="6"/>
        <end position="24"/>
    </location>
</feature>
<dbReference type="EMBL" id="FAUW01000003">
    <property type="protein sequence ID" value="CUU83290.1"/>
    <property type="molecule type" value="Genomic_DNA"/>
</dbReference>
<dbReference type="AlphaFoldDB" id="A0A9W5ASD2"/>
<evidence type="ECO:0000256" key="1">
    <source>
        <dbReference type="SAM" id="Phobius"/>
    </source>
</evidence>
<accession>A0A9W5ASD2</accession>
<name>A0A9W5ASD2_CAMHY</name>
<reference evidence="2 3" key="1">
    <citation type="submission" date="2015-11" db="EMBL/GenBank/DDBJ databases">
        <authorList>
            <consortium name="Pathogen Informatics"/>
        </authorList>
    </citation>
    <scope>NUCLEOTIDE SEQUENCE [LARGE SCALE GENOMIC DNA]</scope>
    <source>
        <strain evidence="2 3">006A-0191</strain>
    </source>
</reference>
<evidence type="ECO:0000313" key="3">
    <source>
        <dbReference type="Proteomes" id="UP000052257"/>
    </source>
</evidence>
<keyword evidence="1" id="KW-0472">Membrane</keyword>